<evidence type="ECO:0000313" key="1">
    <source>
        <dbReference type="EMBL" id="JAH32426.1"/>
    </source>
</evidence>
<proteinExistence type="predicted"/>
<dbReference type="AlphaFoldDB" id="A0A0E9RTG5"/>
<organism evidence="1">
    <name type="scientific">Anguilla anguilla</name>
    <name type="common">European freshwater eel</name>
    <name type="synonym">Muraena anguilla</name>
    <dbReference type="NCBI Taxonomy" id="7936"/>
    <lineage>
        <taxon>Eukaryota</taxon>
        <taxon>Metazoa</taxon>
        <taxon>Chordata</taxon>
        <taxon>Craniata</taxon>
        <taxon>Vertebrata</taxon>
        <taxon>Euteleostomi</taxon>
        <taxon>Actinopterygii</taxon>
        <taxon>Neopterygii</taxon>
        <taxon>Teleostei</taxon>
        <taxon>Anguilliformes</taxon>
        <taxon>Anguillidae</taxon>
        <taxon>Anguilla</taxon>
    </lineage>
</organism>
<sequence>MPLNRIIFIFRSVYLRLSELFSCHPSPKEMRYMPHTTDIQPVFVFGFLG</sequence>
<reference evidence="1" key="2">
    <citation type="journal article" date="2015" name="Fish Shellfish Immunol.">
        <title>Early steps in the European eel (Anguilla anguilla)-Vibrio vulnificus interaction in the gills: Role of the RtxA13 toxin.</title>
        <authorList>
            <person name="Callol A."/>
            <person name="Pajuelo D."/>
            <person name="Ebbesson L."/>
            <person name="Teles M."/>
            <person name="MacKenzie S."/>
            <person name="Amaro C."/>
        </authorList>
    </citation>
    <scope>NUCLEOTIDE SEQUENCE</scope>
</reference>
<protein>
    <submittedName>
        <fullName evidence="1">Uncharacterized protein</fullName>
    </submittedName>
</protein>
<dbReference type="EMBL" id="GBXM01076151">
    <property type="protein sequence ID" value="JAH32426.1"/>
    <property type="molecule type" value="Transcribed_RNA"/>
</dbReference>
<reference evidence="1" key="1">
    <citation type="submission" date="2014-11" db="EMBL/GenBank/DDBJ databases">
        <authorList>
            <person name="Amaro Gonzalez C."/>
        </authorList>
    </citation>
    <scope>NUCLEOTIDE SEQUENCE</scope>
</reference>
<name>A0A0E9RTG5_ANGAN</name>
<accession>A0A0E9RTG5</accession>